<dbReference type="PANTHER" id="PTHR10342">
    <property type="entry name" value="ARYLSULFATASE"/>
    <property type="match status" value="1"/>
</dbReference>
<evidence type="ECO:0000256" key="3">
    <source>
        <dbReference type="ARBA" id="ARBA00022723"/>
    </source>
</evidence>
<accession>A0A813P599</accession>
<dbReference type="GO" id="GO:0046872">
    <property type="term" value="F:metal ion binding"/>
    <property type="evidence" value="ECO:0007669"/>
    <property type="project" value="UniProtKB-KW"/>
</dbReference>
<dbReference type="InterPro" id="IPR047115">
    <property type="entry name" value="ARSB"/>
</dbReference>
<evidence type="ECO:0000256" key="1">
    <source>
        <dbReference type="ARBA" id="ARBA00001913"/>
    </source>
</evidence>
<dbReference type="SUPFAM" id="SSF53649">
    <property type="entry name" value="Alkaline phosphatase-like"/>
    <property type="match status" value="1"/>
</dbReference>
<comment type="caution">
    <text evidence="9">The sequence shown here is derived from an EMBL/GenBank/DDBJ whole genome shotgun (WGS) entry which is preliminary data.</text>
</comment>
<evidence type="ECO:0000256" key="7">
    <source>
        <dbReference type="SAM" id="Phobius"/>
    </source>
</evidence>
<feature type="domain" description="Sulfatase N-terminal" evidence="8">
    <location>
        <begin position="43"/>
        <end position="360"/>
    </location>
</feature>
<evidence type="ECO:0000256" key="2">
    <source>
        <dbReference type="ARBA" id="ARBA00008779"/>
    </source>
</evidence>
<evidence type="ECO:0000256" key="6">
    <source>
        <dbReference type="ARBA" id="ARBA00023180"/>
    </source>
</evidence>
<evidence type="ECO:0000256" key="4">
    <source>
        <dbReference type="ARBA" id="ARBA00022801"/>
    </source>
</evidence>
<dbReference type="InterPro" id="IPR024607">
    <property type="entry name" value="Sulfatase_CS"/>
</dbReference>
<evidence type="ECO:0000256" key="5">
    <source>
        <dbReference type="ARBA" id="ARBA00022837"/>
    </source>
</evidence>
<dbReference type="Pfam" id="PF00884">
    <property type="entry name" value="Sulfatase"/>
    <property type="match status" value="1"/>
</dbReference>
<keyword evidence="7" id="KW-0472">Membrane</keyword>
<keyword evidence="6" id="KW-0325">Glycoprotein</keyword>
<organism evidence="9 10">
    <name type="scientific">Brachionus calyciflorus</name>
    <dbReference type="NCBI Taxonomy" id="104777"/>
    <lineage>
        <taxon>Eukaryota</taxon>
        <taxon>Metazoa</taxon>
        <taxon>Spiralia</taxon>
        <taxon>Gnathifera</taxon>
        <taxon>Rotifera</taxon>
        <taxon>Eurotatoria</taxon>
        <taxon>Monogononta</taxon>
        <taxon>Pseudotrocha</taxon>
        <taxon>Ploima</taxon>
        <taxon>Brachionidae</taxon>
        <taxon>Brachionus</taxon>
    </lineage>
</organism>
<dbReference type="AlphaFoldDB" id="A0A813P599"/>
<keyword evidence="7" id="KW-1133">Transmembrane helix</keyword>
<dbReference type="PANTHER" id="PTHR10342:SF273">
    <property type="entry name" value="RE14504P"/>
    <property type="match status" value="1"/>
</dbReference>
<gene>
    <name evidence="9" type="ORF">OXX778_LOCUS3658</name>
</gene>
<proteinExistence type="inferred from homology"/>
<comment type="cofactor">
    <cofactor evidence="1">
        <name>Ca(2+)</name>
        <dbReference type="ChEBI" id="CHEBI:29108"/>
    </cofactor>
</comment>
<comment type="similarity">
    <text evidence="2">Belongs to the sulfatase family.</text>
</comment>
<protein>
    <recommendedName>
        <fullName evidence="8">Sulfatase N-terminal domain-containing protein</fullName>
    </recommendedName>
</protein>
<dbReference type="CDD" id="cd16029">
    <property type="entry name" value="4-S"/>
    <property type="match status" value="1"/>
</dbReference>
<keyword evidence="3" id="KW-0479">Metal-binding</keyword>
<keyword evidence="4" id="KW-0378">Hydrolase</keyword>
<keyword evidence="5" id="KW-0106">Calcium</keyword>
<keyword evidence="7" id="KW-0812">Transmembrane</keyword>
<dbReference type="InterPro" id="IPR017850">
    <property type="entry name" value="Alkaline_phosphatase_core_sf"/>
</dbReference>
<dbReference type="OrthoDB" id="103349at2759"/>
<dbReference type="PROSITE" id="PS00523">
    <property type="entry name" value="SULFATASE_1"/>
    <property type="match status" value="1"/>
</dbReference>
<evidence type="ECO:0000259" key="8">
    <source>
        <dbReference type="Pfam" id="PF00884"/>
    </source>
</evidence>
<dbReference type="EMBL" id="CAJNOC010000330">
    <property type="protein sequence ID" value="CAF0746120.1"/>
    <property type="molecule type" value="Genomic_DNA"/>
</dbReference>
<sequence length="538" mass="61197">MTSNTKFIKTTIFLVIIGLVVAFIIGALVYKKNRVDKPKKNYKNVIFIVADDLGWSDLGYASGEAFTPTIDKLAKQGIILNQTYTYSMCTPSRNSILTGVYAERTGLQHFVLPNSNPIPAGIPLAFDLMPKYFKKYGFKTHLVGKWHVGSCSLDLTPAHRGFDSFYGFFYGEENYYTHRVSYGNDASGLDFWDQTKDYLEPILDKNQTYSSFAFNDRIMNILDKHDANDPLFLFYAAQNPHSDSEFNVPEKYENLYSHITNKNRRKILGMVTLLDEAIFNLTRKLEEKNLINDTLIVFTSDNGGDILDYQRNFPLRGGKSSLFEGGHRVRAFISMNGLESNVYDGMFHSVDWVPTVLSAALGQEIEIDGLDGVNQWNSIIENLESKRNSFIYNIDPIGNRQGSKLCNTSSEAIRVDNWKLIKGCPGLLTDWYNLSNFDIDYTINEFGEFLSLNSSRQTCLSEVSDKENNYFLFNLKDDPLEMDNLARVYPCLVLEMEEKLEEFKKISVPPQVKEPTSIFGNPDASPALWGDKWSPGWC</sequence>
<name>A0A813P599_9BILA</name>
<dbReference type="Gene3D" id="3.40.720.10">
    <property type="entry name" value="Alkaline Phosphatase, subunit A"/>
    <property type="match status" value="1"/>
</dbReference>
<feature type="transmembrane region" description="Helical" evidence="7">
    <location>
        <begin position="12"/>
        <end position="30"/>
    </location>
</feature>
<dbReference type="Gene3D" id="3.30.1120.10">
    <property type="match status" value="1"/>
</dbReference>
<evidence type="ECO:0000313" key="9">
    <source>
        <dbReference type="EMBL" id="CAF0746120.1"/>
    </source>
</evidence>
<reference evidence="9" key="1">
    <citation type="submission" date="2021-02" db="EMBL/GenBank/DDBJ databases">
        <authorList>
            <person name="Nowell W R."/>
        </authorList>
    </citation>
    <scope>NUCLEOTIDE SEQUENCE</scope>
    <source>
        <strain evidence="9">Ploen Becks lab</strain>
    </source>
</reference>
<dbReference type="GO" id="GO:0008484">
    <property type="term" value="F:sulfuric ester hydrolase activity"/>
    <property type="evidence" value="ECO:0007669"/>
    <property type="project" value="InterPro"/>
</dbReference>
<dbReference type="InterPro" id="IPR000917">
    <property type="entry name" value="Sulfatase_N"/>
</dbReference>
<evidence type="ECO:0000313" key="10">
    <source>
        <dbReference type="Proteomes" id="UP000663879"/>
    </source>
</evidence>
<keyword evidence="10" id="KW-1185">Reference proteome</keyword>
<dbReference type="Proteomes" id="UP000663879">
    <property type="component" value="Unassembled WGS sequence"/>
</dbReference>